<protein>
    <submittedName>
        <fullName evidence="1">Uncharacterized protein</fullName>
    </submittedName>
</protein>
<evidence type="ECO:0000313" key="1">
    <source>
        <dbReference type="EMBL" id="KII73103.1"/>
    </source>
</evidence>
<evidence type="ECO:0000313" key="2">
    <source>
        <dbReference type="Proteomes" id="UP000031668"/>
    </source>
</evidence>
<proteinExistence type="predicted"/>
<organism evidence="1 2">
    <name type="scientific">Thelohanellus kitauei</name>
    <name type="common">Myxosporean</name>
    <dbReference type="NCBI Taxonomy" id="669202"/>
    <lineage>
        <taxon>Eukaryota</taxon>
        <taxon>Metazoa</taxon>
        <taxon>Cnidaria</taxon>
        <taxon>Myxozoa</taxon>
        <taxon>Myxosporea</taxon>
        <taxon>Bivalvulida</taxon>
        <taxon>Platysporina</taxon>
        <taxon>Myxobolidae</taxon>
        <taxon>Thelohanellus</taxon>
    </lineage>
</organism>
<reference evidence="1 2" key="1">
    <citation type="journal article" date="2014" name="Genome Biol. Evol.">
        <title>The genome of the myxosporean Thelohanellus kitauei shows adaptations to nutrient acquisition within its fish host.</title>
        <authorList>
            <person name="Yang Y."/>
            <person name="Xiong J."/>
            <person name="Zhou Z."/>
            <person name="Huo F."/>
            <person name="Miao W."/>
            <person name="Ran C."/>
            <person name="Liu Y."/>
            <person name="Zhang J."/>
            <person name="Feng J."/>
            <person name="Wang M."/>
            <person name="Wang M."/>
            <person name="Wang L."/>
            <person name="Yao B."/>
        </authorList>
    </citation>
    <scope>NUCLEOTIDE SEQUENCE [LARGE SCALE GENOMIC DNA]</scope>
    <source>
        <strain evidence="1">Wuqing</strain>
    </source>
</reference>
<sequence length="135" mass="15963">MGKYLWLVHKWWCKYAIGSSGFQSWAQNEWTQTNGNHCMIIEKKLATKTMRQELQKVMTHVINFVKSNSMHNPLFAKIANNYNVSTMSCFLTRNLANKIKMFQILSGFYLKNEVEPDQRNIIVIKTEENFQRHDD</sequence>
<accession>A0A0C2JUM8</accession>
<keyword evidence="2" id="KW-1185">Reference proteome</keyword>
<dbReference type="Proteomes" id="UP000031668">
    <property type="component" value="Unassembled WGS sequence"/>
</dbReference>
<dbReference type="EMBL" id="JWZT01000997">
    <property type="protein sequence ID" value="KII73103.1"/>
    <property type="molecule type" value="Genomic_DNA"/>
</dbReference>
<dbReference type="AlphaFoldDB" id="A0A0C2JUM8"/>
<comment type="caution">
    <text evidence="1">The sequence shown here is derived from an EMBL/GenBank/DDBJ whole genome shotgun (WGS) entry which is preliminary data.</text>
</comment>
<name>A0A0C2JUM8_THEKT</name>
<gene>
    <name evidence="1" type="ORF">RF11_01216</name>
</gene>